<evidence type="ECO:0000256" key="11">
    <source>
        <dbReference type="ARBA" id="ARBA00023136"/>
    </source>
</evidence>
<evidence type="ECO:0000256" key="7">
    <source>
        <dbReference type="ARBA" id="ARBA00022982"/>
    </source>
</evidence>
<feature type="repeat" description="ANK" evidence="14">
    <location>
        <begin position="675"/>
        <end position="707"/>
    </location>
</feature>
<dbReference type="SMART" id="SM00248">
    <property type="entry name" value="ANK"/>
    <property type="match status" value="5"/>
</dbReference>
<dbReference type="InterPro" id="IPR051410">
    <property type="entry name" value="Ferric/Cupric_Reductase"/>
</dbReference>
<organism evidence="20 21">
    <name type="scientific">Ephemerocybe angulata</name>
    <dbReference type="NCBI Taxonomy" id="980116"/>
    <lineage>
        <taxon>Eukaryota</taxon>
        <taxon>Fungi</taxon>
        <taxon>Dikarya</taxon>
        <taxon>Basidiomycota</taxon>
        <taxon>Agaricomycotina</taxon>
        <taxon>Agaricomycetes</taxon>
        <taxon>Agaricomycetidae</taxon>
        <taxon>Agaricales</taxon>
        <taxon>Agaricineae</taxon>
        <taxon>Psathyrellaceae</taxon>
        <taxon>Ephemerocybe</taxon>
    </lineage>
</organism>
<keyword evidence="11 17" id="KW-0472">Membrane</keyword>
<keyword evidence="9" id="KW-0560">Oxidoreductase</keyword>
<dbReference type="PROSITE" id="PS51384">
    <property type="entry name" value="FAD_FR"/>
    <property type="match status" value="1"/>
</dbReference>
<keyword evidence="14" id="KW-0040">ANK repeat</keyword>
<protein>
    <recommendedName>
        <fullName evidence="3">ferric-chelate reductase (NADPH)</fullName>
        <ecNumber evidence="3">1.16.1.9</ecNumber>
    </recommendedName>
</protein>
<dbReference type="GO" id="GO:0006879">
    <property type="term" value="P:intracellular iron ion homeostasis"/>
    <property type="evidence" value="ECO:0007669"/>
    <property type="project" value="TreeGrafter"/>
</dbReference>
<dbReference type="CDD" id="cd06186">
    <property type="entry name" value="NOX_Duox_like_FAD_NADP"/>
    <property type="match status" value="1"/>
</dbReference>
<dbReference type="PANTHER" id="PTHR32361">
    <property type="entry name" value="FERRIC/CUPRIC REDUCTASE TRANSMEMBRANE COMPONENT"/>
    <property type="match status" value="1"/>
</dbReference>
<feature type="repeat" description="ANK" evidence="14">
    <location>
        <begin position="641"/>
        <end position="674"/>
    </location>
</feature>
<dbReference type="SUPFAM" id="SSF57850">
    <property type="entry name" value="RING/U-box"/>
    <property type="match status" value="1"/>
</dbReference>
<keyword evidence="6 17" id="KW-0812">Transmembrane</keyword>
<evidence type="ECO:0000256" key="17">
    <source>
        <dbReference type="SAM" id="Phobius"/>
    </source>
</evidence>
<dbReference type="Pfam" id="PF01794">
    <property type="entry name" value="Ferric_reduct"/>
    <property type="match status" value="1"/>
</dbReference>
<keyword evidence="15" id="KW-0479">Metal-binding</keyword>
<feature type="compositionally biased region" description="Acidic residues" evidence="16">
    <location>
        <begin position="565"/>
        <end position="574"/>
    </location>
</feature>
<evidence type="ECO:0000256" key="14">
    <source>
        <dbReference type="PROSITE-ProRule" id="PRU00023"/>
    </source>
</evidence>
<comment type="subcellular location">
    <subcellularLocation>
        <location evidence="1">Cell membrane</location>
        <topology evidence="1">Multi-pass membrane protein</topology>
    </subcellularLocation>
</comment>
<evidence type="ECO:0000256" key="15">
    <source>
        <dbReference type="PROSITE-ProRule" id="PRU00175"/>
    </source>
</evidence>
<evidence type="ECO:0000313" key="20">
    <source>
        <dbReference type="EMBL" id="KAF5333441.1"/>
    </source>
</evidence>
<dbReference type="Gene3D" id="2.40.30.10">
    <property type="entry name" value="Translation factors"/>
    <property type="match status" value="1"/>
</dbReference>
<dbReference type="InterPro" id="IPR017938">
    <property type="entry name" value="Riboflavin_synthase-like_b-brl"/>
</dbReference>
<evidence type="ECO:0000313" key="21">
    <source>
        <dbReference type="Proteomes" id="UP000541558"/>
    </source>
</evidence>
<reference evidence="20 21" key="1">
    <citation type="journal article" date="2020" name="ISME J.">
        <title>Uncovering the hidden diversity of litter-decomposition mechanisms in mushroom-forming fungi.</title>
        <authorList>
            <person name="Floudas D."/>
            <person name="Bentzer J."/>
            <person name="Ahren D."/>
            <person name="Johansson T."/>
            <person name="Persson P."/>
            <person name="Tunlid A."/>
        </authorList>
    </citation>
    <scope>NUCLEOTIDE SEQUENCE [LARGE SCALE GENOMIC DNA]</scope>
    <source>
        <strain evidence="20 21">CBS 175.51</strain>
    </source>
</reference>
<dbReference type="SFLD" id="SFLDG01168">
    <property type="entry name" value="Ferric_reductase_subgroup_(FRE"/>
    <property type="match status" value="1"/>
</dbReference>
<dbReference type="InterPro" id="IPR017927">
    <property type="entry name" value="FAD-bd_FR_type"/>
</dbReference>
<evidence type="ECO:0000256" key="2">
    <source>
        <dbReference type="ARBA" id="ARBA00006278"/>
    </source>
</evidence>
<dbReference type="SUPFAM" id="SSF48403">
    <property type="entry name" value="Ankyrin repeat"/>
    <property type="match status" value="1"/>
</dbReference>
<feature type="region of interest" description="Disordered" evidence="16">
    <location>
        <begin position="59"/>
        <end position="79"/>
    </location>
</feature>
<evidence type="ECO:0000259" key="18">
    <source>
        <dbReference type="PROSITE" id="PS50089"/>
    </source>
</evidence>
<keyword evidence="15" id="KW-0863">Zinc-finger</keyword>
<evidence type="ECO:0000256" key="4">
    <source>
        <dbReference type="ARBA" id="ARBA00022448"/>
    </source>
</evidence>
<evidence type="ECO:0000256" key="5">
    <source>
        <dbReference type="ARBA" id="ARBA00022475"/>
    </source>
</evidence>
<dbReference type="InterPro" id="IPR036770">
    <property type="entry name" value="Ankyrin_rpt-contain_sf"/>
</dbReference>
<keyword evidence="4" id="KW-0813">Transport</keyword>
<gene>
    <name evidence="20" type="ORF">D9611_002400</name>
</gene>
<dbReference type="GO" id="GO:0015677">
    <property type="term" value="P:copper ion import"/>
    <property type="evidence" value="ECO:0007669"/>
    <property type="project" value="TreeGrafter"/>
</dbReference>
<keyword evidence="12" id="KW-0325">Glycoprotein</keyword>
<dbReference type="PROSITE" id="PS50088">
    <property type="entry name" value="ANK_REPEAT"/>
    <property type="match status" value="4"/>
</dbReference>
<feature type="compositionally biased region" description="Polar residues" evidence="16">
    <location>
        <begin position="587"/>
        <end position="597"/>
    </location>
</feature>
<comment type="caution">
    <text evidence="20">The sequence shown here is derived from an EMBL/GenBank/DDBJ whole genome shotgun (WGS) entry which is preliminary data.</text>
</comment>
<evidence type="ECO:0000256" key="16">
    <source>
        <dbReference type="SAM" id="MobiDB-lite"/>
    </source>
</evidence>
<dbReference type="SUPFAM" id="SSF52343">
    <property type="entry name" value="Ferredoxin reductase-like, C-terminal NADP-linked domain"/>
    <property type="match status" value="1"/>
</dbReference>
<feature type="transmembrane region" description="Helical" evidence="17">
    <location>
        <begin position="219"/>
        <end position="239"/>
    </location>
</feature>
<keyword evidence="21" id="KW-1185">Reference proteome</keyword>
<dbReference type="GO" id="GO:0006826">
    <property type="term" value="P:iron ion transport"/>
    <property type="evidence" value="ECO:0007669"/>
    <property type="project" value="TreeGrafter"/>
</dbReference>
<dbReference type="Gene3D" id="1.25.40.20">
    <property type="entry name" value="Ankyrin repeat-containing domain"/>
    <property type="match status" value="2"/>
</dbReference>
<feature type="region of interest" description="Disordered" evidence="16">
    <location>
        <begin position="549"/>
        <end position="597"/>
    </location>
</feature>
<evidence type="ECO:0000256" key="13">
    <source>
        <dbReference type="ARBA" id="ARBA00048483"/>
    </source>
</evidence>
<dbReference type="PANTHER" id="PTHR32361:SF9">
    <property type="entry name" value="FERRIC REDUCTASE TRANSMEMBRANE COMPONENT 3-RELATED"/>
    <property type="match status" value="1"/>
</dbReference>
<evidence type="ECO:0000256" key="12">
    <source>
        <dbReference type="ARBA" id="ARBA00023180"/>
    </source>
</evidence>
<dbReference type="InterPro" id="IPR001841">
    <property type="entry name" value="Znf_RING"/>
</dbReference>
<dbReference type="Pfam" id="PF13639">
    <property type="entry name" value="zf-RING_2"/>
    <property type="match status" value="1"/>
</dbReference>
<feature type="transmembrane region" description="Helical" evidence="17">
    <location>
        <begin position="246"/>
        <end position="268"/>
    </location>
</feature>
<dbReference type="PROSITE" id="PS50297">
    <property type="entry name" value="ANK_REP_REGION"/>
    <property type="match status" value="3"/>
</dbReference>
<evidence type="ECO:0000256" key="3">
    <source>
        <dbReference type="ARBA" id="ARBA00012668"/>
    </source>
</evidence>
<dbReference type="OrthoDB" id="10057496at2759"/>
<dbReference type="Gene3D" id="3.30.40.10">
    <property type="entry name" value="Zinc/RING finger domain, C3HC4 (zinc finger)"/>
    <property type="match status" value="1"/>
</dbReference>
<dbReference type="InterPro" id="IPR002110">
    <property type="entry name" value="Ankyrin_rpt"/>
</dbReference>
<evidence type="ECO:0000256" key="10">
    <source>
        <dbReference type="ARBA" id="ARBA00023065"/>
    </source>
</evidence>
<accession>A0A8H5C1W4</accession>
<keyword evidence="10" id="KW-0406">Ion transport</keyword>
<dbReference type="Proteomes" id="UP000541558">
    <property type="component" value="Unassembled WGS sequence"/>
</dbReference>
<dbReference type="PROSITE" id="PS50089">
    <property type="entry name" value="ZF_RING_2"/>
    <property type="match status" value="1"/>
</dbReference>
<comment type="similarity">
    <text evidence="2">Belongs to the ferric reductase (FRE) family.</text>
</comment>
<comment type="catalytic activity">
    <reaction evidence="13">
        <text>2 a Fe(II)-siderophore + NADP(+) + H(+) = 2 a Fe(III)-siderophore + NADPH</text>
        <dbReference type="Rhea" id="RHEA:28795"/>
        <dbReference type="Rhea" id="RHEA-COMP:11342"/>
        <dbReference type="Rhea" id="RHEA-COMP:11344"/>
        <dbReference type="ChEBI" id="CHEBI:15378"/>
        <dbReference type="ChEBI" id="CHEBI:29033"/>
        <dbReference type="ChEBI" id="CHEBI:29034"/>
        <dbReference type="ChEBI" id="CHEBI:57783"/>
        <dbReference type="ChEBI" id="CHEBI:58349"/>
        <dbReference type="EC" id="1.16.1.9"/>
    </reaction>
</comment>
<keyword evidence="7" id="KW-0249">Electron transport</keyword>
<evidence type="ECO:0000259" key="19">
    <source>
        <dbReference type="PROSITE" id="PS51384"/>
    </source>
</evidence>
<evidence type="ECO:0000256" key="6">
    <source>
        <dbReference type="ARBA" id="ARBA00022692"/>
    </source>
</evidence>
<feature type="repeat" description="ANK" evidence="14">
    <location>
        <begin position="750"/>
        <end position="783"/>
    </location>
</feature>
<evidence type="ECO:0000256" key="9">
    <source>
        <dbReference type="ARBA" id="ARBA00023002"/>
    </source>
</evidence>
<dbReference type="GO" id="GO:0005886">
    <property type="term" value="C:plasma membrane"/>
    <property type="evidence" value="ECO:0007669"/>
    <property type="project" value="UniProtKB-SubCell"/>
</dbReference>
<dbReference type="CDD" id="cd16489">
    <property type="entry name" value="mRING-CH-C4HC2H_ZNRF"/>
    <property type="match status" value="1"/>
</dbReference>
<dbReference type="SUPFAM" id="SSF63380">
    <property type="entry name" value="Riboflavin synthase domain-like"/>
    <property type="match status" value="1"/>
</dbReference>
<evidence type="ECO:0000256" key="8">
    <source>
        <dbReference type="ARBA" id="ARBA00022989"/>
    </source>
</evidence>
<keyword evidence="15" id="KW-0862">Zinc</keyword>
<keyword evidence="8 17" id="KW-1133">Transmembrane helix</keyword>
<name>A0A8H5C1W4_9AGAR</name>
<dbReference type="InterPro" id="IPR013112">
    <property type="entry name" value="FAD-bd_8"/>
</dbReference>
<dbReference type="Pfam" id="PF12796">
    <property type="entry name" value="Ank_2"/>
    <property type="match status" value="1"/>
</dbReference>
<dbReference type="InterPro" id="IPR039261">
    <property type="entry name" value="FNR_nucleotide-bd"/>
</dbReference>
<sequence>MDSHLHYARATIAFTTADRLIRTEKDRKAVRDIWIFLASVLAFFTLVNLVRKLSAKIHHPQRSSPPASPSDVEKTEARLPGRQLPSRLTRVSSAVSTSFRIVAFRWAIPIGPNALATVSELACICLYITANLLWLFLDTRHLSVNFYKSRAALMSCAQLPLVVALASKNNVISWMTGVSHEKLNVLHRAAGRTMFLMLWIHTIGRAVSGLPPKVQYHDYFMQAGIIGLAALTAGVFLSVRIFRQALFEFFFVTHIAFMLMFLIGGYIHLHEQGYGFYIWPSLLVWGLDRLFRALRLLWHNTFRLNESAKSQAIAELLTEDTIRLTFKRKFHWKPGQHAYVSLPKISRLPSEAHPFTIASLPGNPDGTQSEENSVVFLIRTRSGVTRRLREFVSKTATNSVAAYVDGPYGSPPNLHPFSTCVLVAGGSGISYTLPLLLDLIRQSSIGGKSEVRRVLFVWVVRGDGHLPWITETLSKALSGSKQALDVEVRLYVTGANVAPGTWPSGSSNSISRYEKNEVFPEPESSGNAPHIHHGRPDITTLLHDEISASSGPVSVDGGSRVDDHNEFDDDDEEFVYPGGDSELSESAPIQQNSQPSPAQLESLYAAASSGDLPLLQRLFRHAIDTNNVQPFSLANDAASRTGFTVLHAAASRGYLDIVTWLVESCGAMPDVEDREGETALHKGALNGHIDIVKYLLPDKADVHARDADGWTALHNAASKGYLDIVRWLCEKGGAVAIHDGAPGVDVKSNDGWTPLMNAATKGHLPVVLYLLNKQSANPLIRNKWGETAYDTAAAVFEVWICEVLQQYEATYWRHASTPYNPLLVHTTMPVILYENQRLDTRLKVVAVSGGRPKFSTSGLGKNGRRPPFELKLSASEEDAGAQYVPAWRSGVQLPARESPWVLPKPSATDRASNDTGEKSHFWLSDWTLDVTHPRVDAEEGWQYAQTFTEADDRWVAEKPAQLQRILNGSGVVAAGFGASSSGSLSSSNPNRAHPSWVRRRRWVRIMRRRLDIPPLPFLEPDGSMYYLDSDGTLIPYTEEPRDRITSEGQELESFAPSSSSSRRDYVARARYLVGNQSQTSEAGAAGASAMEVRRAIAKLERATMELREGILEDDDAERKIQAEVLLNAYSRELERRISAANSSGLTIHTGGSNDLEFEEEDSSDEEFHYPAPLASSRSSVSTTDYFSRASSSRIPADLTPQLSQAPDFRVPTHEAPQKVLTPRWTSPTPHQLNAQWERDEAVQQCRECQRRFNFLTRRHVSLSQVWPHLLIQLFQSRLVATLRKDSTGTALERVVVDQERLTIPGRLTRRQSSSQLSDLADCPVCYQSLDEVGGPQEQELHVKNCLEGGGGSTPESAKYLVYRLPAESTLLGVECVICLEEFVKGSMVARLSCFCSFHSACLSSWLQRGKSCPVHAR</sequence>
<dbReference type="InterPro" id="IPR013121">
    <property type="entry name" value="Fe_red_NAD-bd_6"/>
</dbReference>
<dbReference type="InterPro" id="IPR013083">
    <property type="entry name" value="Znf_RING/FYVE/PHD"/>
</dbReference>
<evidence type="ECO:0000256" key="1">
    <source>
        <dbReference type="ARBA" id="ARBA00004651"/>
    </source>
</evidence>
<feature type="domain" description="RING-type" evidence="18">
    <location>
        <begin position="1375"/>
        <end position="1415"/>
    </location>
</feature>
<dbReference type="Pfam" id="PF13857">
    <property type="entry name" value="Ank_5"/>
    <property type="match status" value="1"/>
</dbReference>
<feature type="transmembrane region" description="Helical" evidence="17">
    <location>
        <begin position="33"/>
        <end position="50"/>
    </location>
</feature>
<feature type="repeat" description="ANK" evidence="14">
    <location>
        <begin position="708"/>
        <end position="740"/>
    </location>
</feature>
<dbReference type="EC" id="1.16.1.9" evidence="3"/>
<dbReference type="SFLD" id="SFLDS00052">
    <property type="entry name" value="Ferric_Reductase_Domain"/>
    <property type="match status" value="1"/>
</dbReference>
<dbReference type="GO" id="GO:0008270">
    <property type="term" value="F:zinc ion binding"/>
    <property type="evidence" value="ECO:0007669"/>
    <property type="project" value="UniProtKB-KW"/>
</dbReference>
<dbReference type="Gene3D" id="3.40.50.80">
    <property type="entry name" value="Nucleotide-binding domain of ferredoxin-NADP reductase (FNR) module"/>
    <property type="match status" value="1"/>
</dbReference>
<keyword evidence="5" id="KW-1003">Cell membrane</keyword>
<dbReference type="InterPro" id="IPR013130">
    <property type="entry name" value="Fe3_Rdtase_TM_dom"/>
</dbReference>
<dbReference type="EMBL" id="JAACJK010000109">
    <property type="protein sequence ID" value="KAF5333441.1"/>
    <property type="molecule type" value="Genomic_DNA"/>
</dbReference>
<dbReference type="Pfam" id="PF08030">
    <property type="entry name" value="NAD_binding_6"/>
    <property type="match status" value="1"/>
</dbReference>
<feature type="domain" description="FAD-binding FR-type" evidence="19">
    <location>
        <begin position="303"/>
        <end position="414"/>
    </location>
</feature>
<feature type="transmembrane region" description="Helical" evidence="17">
    <location>
        <begin position="114"/>
        <end position="137"/>
    </location>
</feature>
<dbReference type="GO" id="GO:0052851">
    <property type="term" value="F:ferric-chelate reductase (NADPH) activity"/>
    <property type="evidence" value="ECO:0007669"/>
    <property type="project" value="UniProtKB-EC"/>
</dbReference>
<dbReference type="Pfam" id="PF08022">
    <property type="entry name" value="FAD_binding_8"/>
    <property type="match status" value="1"/>
</dbReference>
<proteinExistence type="inferred from homology"/>